<name>A0A1H8AKG8_9RHOB</name>
<dbReference type="EMBL" id="FOBO01000007">
    <property type="protein sequence ID" value="SEM71121.1"/>
    <property type="molecule type" value="Genomic_DNA"/>
</dbReference>
<sequence>MLHGFFARNSGVRLFKPIQPDLLILLQEVTQVGLFDRLELFRREVIHTRRVLRLQPAPMSRKFLIHSHGFDPNTSQGFSVILRLEREGFFGFRIGVCDVFWDRCAVIVNSAATVQTGMTGHVFEGPHCNTSA</sequence>
<protein>
    <submittedName>
        <fullName evidence="1">Uncharacterized protein</fullName>
    </submittedName>
</protein>
<dbReference type="AlphaFoldDB" id="A0A1H8AKG8"/>
<organism evidence="1 2">
    <name type="scientific">Roseovarius tolerans</name>
    <dbReference type="NCBI Taxonomy" id="74031"/>
    <lineage>
        <taxon>Bacteria</taxon>
        <taxon>Pseudomonadati</taxon>
        <taxon>Pseudomonadota</taxon>
        <taxon>Alphaproteobacteria</taxon>
        <taxon>Rhodobacterales</taxon>
        <taxon>Roseobacteraceae</taxon>
        <taxon>Roseovarius</taxon>
    </lineage>
</organism>
<reference evidence="1 2" key="1">
    <citation type="submission" date="2016-10" db="EMBL/GenBank/DDBJ databases">
        <authorList>
            <person name="de Groot N.N."/>
        </authorList>
    </citation>
    <scope>NUCLEOTIDE SEQUENCE [LARGE SCALE GENOMIC DNA]</scope>
    <source>
        <strain evidence="1 2">DSM 11457</strain>
    </source>
</reference>
<accession>A0A1H8AKG8</accession>
<dbReference type="Proteomes" id="UP000182160">
    <property type="component" value="Unassembled WGS sequence"/>
</dbReference>
<gene>
    <name evidence="1" type="ORF">SAMN04488077_10772</name>
</gene>
<evidence type="ECO:0000313" key="1">
    <source>
        <dbReference type="EMBL" id="SEM71121.1"/>
    </source>
</evidence>
<proteinExistence type="predicted"/>
<evidence type="ECO:0000313" key="2">
    <source>
        <dbReference type="Proteomes" id="UP000182160"/>
    </source>
</evidence>